<evidence type="ECO:0000256" key="5">
    <source>
        <dbReference type="HAMAP-Rule" id="MF_00182"/>
    </source>
</evidence>
<proteinExistence type="inferred from homology"/>
<dbReference type="InterPro" id="IPR005794">
    <property type="entry name" value="Fmt"/>
</dbReference>
<dbReference type="GO" id="GO:0005829">
    <property type="term" value="C:cytosol"/>
    <property type="evidence" value="ECO:0007669"/>
    <property type="project" value="TreeGrafter"/>
</dbReference>
<dbReference type="InterPro" id="IPR002376">
    <property type="entry name" value="Formyl_transf_N"/>
</dbReference>
<keyword evidence="9" id="KW-1185">Reference proteome</keyword>
<dbReference type="SUPFAM" id="SSF53328">
    <property type="entry name" value="Formyltransferase"/>
    <property type="match status" value="1"/>
</dbReference>
<evidence type="ECO:0000256" key="3">
    <source>
        <dbReference type="ARBA" id="ARBA00022679"/>
    </source>
</evidence>
<dbReference type="FunFam" id="3.40.50.12230:FF:000001">
    <property type="entry name" value="Methionyl-tRNA formyltransferase"/>
    <property type="match status" value="1"/>
</dbReference>
<dbReference type="PANTHER" id="PTHR11138">
    <property type="entry name" value="METHIONYL-TRNA FORMYLTRANSFERASE"/>
    <property type="match status" value="1"/>
</dbReference>
<comment type="catalytic activity">
    <reaction evidence="5">
        <text>L-methionyl-tRNA(fMet) + (6R)-10-formyltetrahydrofolate = N-formyl-L-methionyl-tRNA(fMet) + (6S)-5,6,7,8-tetrahydrofolate + H(+)</text>
        <dbReference type="Rhea" id="RHEA:24380"/>
        <dbReference type="Rhea" id="RHEA-COMP:9952"/>
        <dbReference type="Rhea" id="RHEA-COMP:9953"/>
        <dbReference type="ChEBI" id="CHEBI:15378"/>
        <dbReference type="ChEBI" id="CHEBI:57453"/>
        <dbReference type="ChEBI" id="CHEBI:78530"/>
        <dbReference type="ChEBI" id="CHEBI:78844"/>
        <dbReference type="ChEBI" id="CHEBI:195366"/>
        <dbReference type="EC" id="2.1.2.9"/>
    </reaction>
</comment>
<dbReference type="OrthoDB" id="9802815at2"/>
<dbReference type="NCBIfam" id="TIGR00460">
    <property type="entry name" value="fmt"/>
    <property type="match status" value="1"/>
</dbReference>
<feature type="domain" description="Formyl transferase N-terminal" evidence="6">
    <location>
        <begin position="2"/>
        <end position="179"/>
    </location>
</feature>
<dbReference type="InterPro" id="IPR011034">
    <property type="entry name" value="Formyl_transferase-like_C_sf"/>
</dbReference>
<dbReference type="Pfam" id="PF00551">
    <property type="entry name" value="Formyl_trans_N"/>
    <property type="match status" value="1"/>
</dbReference>
<dbReference type="GO" id="GO:0004479">
    <property type="term" value="F:methionyl-tRNA formyltransferase activity"/>
    <property type="evidence" value="ECO:0007669"/>
    <property type="project" value="UniProtKB-UniRule"/>
</dbReference>
<keyword evidence="3 5" id="KW-0808">Transferase</keyword>
<evidence type="ECO:0000259" key="6">
    <source>
        <dbReference type="Pfam" id="PF00551"/>
    </source>
</evidence>
<evidence type="ECO:0000313" key="9">
    <source>
        <dbReference type="Proteomes" id="UP000243406"/>
    </source>
</evidence>
<dbReference type="EMBL" id="FUYN01000001">
    <property type="protein sequence ID" value="SKB28143.1"/>
    <property type="molecule type" value="Genomic_DNA"/>
</dbReference>
<keyword evidence="4 5" id="KW-0648">Protein biosynthesis</keyword>
<dbReference type="EC" id="2.1.2.9" evidence="2 5"/>
<dbReference type="InterPro" id="IPR036477">
    <property type="entry name" value="Formyl_transf_N_sf"/>
</dbReference>
<evidence type="ECO:0000313" key="8">
    <source>
        <dbReference type="EMBL" id="SKB28143.1"/>
    </source>
</evidence>
<dbReference type="RefSeq" id="WP_079588857.1">
    <property type="nucleotide sequence ID" value="NZ_DAMBHZ010000004.1"/>
</dbReference>
<evidence type="ECO:0000256" key="2">
    <source>
        <dbReference type="ARBA" id="ARBA00012261"/>
    </source>
</evidence>
<accession>A0A1T5A0G4</accession>
<dbReference type="Gene3D" id="3.40.50.12230">
    <property type="match status" value="1"/>
</dbReference>
<sequence length="311" mass="34179">MKAIFMGTPEFAIPSFEALYESDFEIALVVTQPDRPKGRGKKLSSPPVKLVALEHNIEVFQPERIKDSEAIEKIKQVKPDLIIVVAFGQILPKEILELPKYGCINVHASLLPKYRGAAPINFAIINGEKKTGVTTMYMEEGLDTGDMLLKNEVEITPEDTASTLHDKLAIAGKKTLADTLKAIINAELAPEKQDDSISNYAPIMTKELGKINWDRSAEAISNLVRGTDPWPSAYTLYDSAVLKLFAPVVLDKQSKEKPGTIIAVSSEGIDIASADYIVRIKEIQISGKKRMPVGEFLKGNVLEIGKVLGYE</sequence>
<dbReference type="Pfam" id="PF02911">
    <property type="entry name" value="Formyl_trans_C"/>
    <property type="match status" value="1"/>
</dbReference>
<reference evidence="9" key="1">
    <citation type="submission" date="2017-02" db="EMBL/GenBank/DDBJ databases">
        <authorList>
            <person name="Varghese N."/>
            <person name="Submissions S."/>
        </authorList>
    </citation>
    <scope>NUCLEOTIDE SEQUENCE [LARGE SCALE GENOMIC DNA]</scope>
    <source>
        <strain evidence="9">ATCC 35199</strain>
    </source>
</reference>
<dbReference type="PANTHER" id="PTHR11138:SF5">
    <property type="entry name" value="METHIONYL-TRNA FORMYLTRANSFERASE, MITOCHONDRIAL"/>
    <property type="match status" value="1"/>
</dbReference>
<dbReference type="HAMAP" id="MF_00182">
    <property type="entry name" value="Formyl_trans"/>
    <property type="match status" value="1"/>
</dbReference>
<dbReference type="CDD" id="cd08704">
    <property type="entry name" value="Met_tRNA_FMT_C"/>
    <property type="match status" value="1"/>
</dbReference>
<evidence type="ECO:0000256" key="4">
    <source>
        <dbReference type="ARBA" id="ARBA00022917"/>
    </source>
</evidence>
<comment type="similarity">
    <text evidence="1 5">Belongs to the Fmt family.</text>
</comment>
<name>A0A1T5A0G4_9FIRM</name>
<dbReference type="CDD" id="cd08646">
    <property type="entry name" value="FMT_core_Met-tRNA-FMT_N"/>
    <property type="match status" value="1"/>
</dbReference>
<evidence type="ECO:0000259" key="7">
    <source>
        <dbReference type="Pfam" id="PF02911"/>
    </source>
</evidence>
<dbReference type="InterPro" id="IPR005793">
    <property type="entry name" value="Formyl_trans_C"/>
</dbReference>
<dbReference type="Proteomes" id="UP000243406">
    <property type="component" value="Unassembled WGS sequence"/>
</dbReference>
<gene>
    <name evidence="5" type="primary">fmt</name>
    <name evidence="8" type="ORF">SAMN02745120_0578</name>
</gene>
<dbReference type="PROSITE" id="PS00373">
    <property type="entry name" value="GART"/>
    <property type="match status" value="1"/>
</dbReference>
<feature type="binding site" evidence="5">
    <location>
        <begin position="109"/>
        <end position="112"/>
    </location>
    <ligand>
        <name>(6S)-5,6,7,8-tetrahydrofolate</name>
        <dbReference type="ChEBI" id="CHEBI:57453"/>
    </ligand>
</feature>
<feature type="domain" description="Formyl transferase C-terminal" evidence="7">
    <location>
        <begin position="204"/>
        <end position="300"/>
    </location>
</feature>
<evidence type="ECO:0000256" key="1">
    <source>
        <dbReference type="ARBA" id="ARBA00010699"/>
    </source>
</evidence>
<comment type="function">
    <text evidence="5">Attaches a formyl group to the free amino group of methionyl-tRNA(fMet). The formyl group appears to play a dual role in the initiator identity of N-formylmethionyl-tRNA by promoting its recognition by IF2 and preventing the misappropriation of this tRNA by the elongation apparatus.</text>
</comment>
<protein>
    <recommendedName>
        <fullName evidence="2 5">Methionyl-tRNA formyltransferase</fullName>
        <ecNumber evidence="2 5">2.1.2.9</ecNumber>
    </recommendedName>
</protein>
<dbReference type="SUPFAM" id="SSF50486">
    <property type="entry name" value="FMT C-terminal domain-like"/>
    <property type="match status" value="1"/>
</dbReference>
<dbReference type="InterPro" id="IPR044135">
    <property type="entry name" value="Met-tRNA-FMT_C"/>
</dbReference>
<dbReference type="InterPro" id="IPR041711">
    <property type="entry name" value="Met-tRNA-FMT_N"/>
</dbReference>
<dbReference type="InterPro" id="IPR001555">
    <property type="entry name" value="GART_AS"/>
</dbReference>
<dbReference type="AlphaFoldDB" id="A0A1T5A0G4"/>
<organism evidence="8 9">
    <name type="scientific">Acetoanaerobium noterae</name>
    <dbReference type="NCBI Taxonomy" id="745369"/>
    <lineage>
        <taxon>Bacteria</taxon>
        <taxon>Bacillati</taxon>
        <taxon>Bacillota</taxon>
        <taxon>Clostridia</taxon>
        <taxon>Peptostreptococcales</taxon>
        <taxon>Filifactoraceae</taxon>
        <taxon>Acetoanaerobium</taxon>
    </lineage>
</organism>